<dbReference type="PROSITE" id="PS50125">
    <property type="entry name" value="GUANYLATE_CYCLASE_2"/>
    <property type="match status" value="1"/>
</dbReference>
<keyword evidence="6" id="KW-0456">Lyase</keyword>
<feature type="transmembrane region" description="Helical" evidence="7">
    <location>
        <begin position="96"/>
        <end position="115"/>
    </location>
</feature>
<dbReference type="Gene3D" id="3.30.70.1230">
    <property type="entry name" value="Nucleotide cyclase"/>
    <property type="match status" value="1"/>
</dbReference>
<comment type="caution">
    <text evidence="9">The sequence shown here is derived from an EMBL/GenBank/DDBJ whole genome shotgun (WGS) entry which is preliminary data.</text>
</comment>
<keyword evidence="10" id="KW-1185">Reference proteome</keyword>
<gene>
    <name evidence="9" type="ORF">E5222_08460</name>
</gene>
<evidence type="ECO:0000259" key="8">
    <source>
        <dbReference type="PROSITE" id="PS50125"/>
    </source>
</evidence>
<dbReference type="InterPro" id="IPR001054">
    <property type="entry name" value="A/G_cyclase"/>
</dbReference>
<dbReference type="AlphaFoldDB" id="A0A4T3F170"/>
<keyword evidence="2 7" id="KW-0812">Transmembrane</keyword>
<keyword evidence="5 7" id="KW-0472">Membrane</keyword>
<dbReference type="PANTHER" id="PTHR11920">
    <property type="entry name" value="GUANYLYL CYCLASE"/>
    <property type="match status" value="1"/>
</dbReference>
<organism evidence="9 10">
    <name type="scientific">Alteraurantiacibacter aquimixticola</name>
    <dbReference type="NCBI Taxonomy" id="2489173"/>
    <lineage>
        <taxon>Bacteria</taxon>
        <taxon>Pseudomonadati</taxon>
        <taxon>Pseudomonadota</taxon>
        <taxon>Alphaproteobacteria</taxon>
        <taxon>Sphingomonadales</taxon>
        <taxon>Erythrobacteraceae</taxon>
        <taxon>Alteraurantiacibacter</taxon>
    </lineage>
</organism>
<dbReference type="SUPFAM" id="SSF55073">
    <property type="entry name" value="Nucleotide cyclase"/>
    <property type="match status" value="1"/>
</dbReference>
<dbReference type="CDD" id="cd07302">
    <property type="entry name" value="CHD"/>
    <property type="match status" value="1"/>
</dbReference>
<evidence type="ECO:0000256" key="6">
    <source>
        <dbReference type="ARBA" id="ARBA00023239"/>
    </source>
</evidence>
<dbReference type="GO" id="GO:0035556">
    <property type="term" value="P:intracellular signal transduction"/>
    <property type="evidence" value="ECO:0007669"/>
    <property type="project" value="InterPro"/>
</dbReference>
<proteinExistence type="predicted"/>
<reference evidence="9 10" key="1">
    <citation type="submission" date="2019-04" db="EMBL/GenBank/DDBJ databases">
        <title>Altererythrobacter aquimixticola sp. nov., isolated from sediment of junction between the ocean and a freshwater spring.</title>
        <authorList>
            <person name="Yoon J.-H."/>
        </authorList>
    </citation>
    <scope>NUCLEOTIDE SEQUENCE [LARGE SCALE GENOMIC DNA]</scope>
    <source>
        <strain evidence="9 10">SSKS-13</strain>
    </source>
</reference>
<comment type="subcellular location">
    <subcellularLocation>
        <location evidence="1">Membrane</location>
    </subcellularLocation>
</comment>
<dbReference type="PANTHER" id="PTHR11920:SF335">
    <property type="entry name" value="GUANYLATE CYCLASE"/>
    <property type="match status" value="1"/>
</dbReference>
<evidence type="ECO:0000313" key="10">
    <source>
        <dbReference type="Proteomes" id="UP000309389"/>
    </source>
</evidence>
<feature type="transmembrane region" description="Helical" evidence="7">
    <location>
        <begin position="184"/>
        <end position="203"/>
    </location>
</feature>
<dbReference type="Proteomes" id="UP000309389">
    <property type="component" value="Unassembled WGS sequence"/>
</dbReference>
<feature type="domain" description="Guanylate cyclase" evidence="8">
    <location>
        <begin position="281"/>
        <end position="409"/>
    </location>
</feature>
<feature type="transmembrane region" description="Helical" evidence="7">
    <location>
        <begin position="71"/>
        <end position="90"/>
    </location>
</feature>
<evidence type="ECO:0000313" key="9">
    <source>
        <dbReference type="EMBL" id="TIX50307.1"/>
    </source>
</evidence>
<evidence type="ECO:0000256" key="5">
    <source>
        <dbReference type="ARBA" id="ARBA00023136"/>
    </source>
</evidence>
<dbReference type="Pfam" id="PF00211">
    <property type="entry name" value="Guanylate_cyc"/>
    <property type="match status" value="1"/>
</dbReference>
<sequence length="472" mass="51247">MAPSHLGVARERDILREGGIVEQPEAVSRFADTENGGNILQPGVFSRFANPDTEVRYIEASRALRLPFVRLYCVIFMAVALAYSVINPMFAKPGDGAQLAVLVGATLAVSGAYIASTWWEYYYRHQFIDFAALLALSVICGQINAILADQLIAMGQASPAIFTINRLILTAFAAVVLAGSPRMFIGWLALDILGWFALLMPSYEHSSAFTYALLSYMSGAVVMLSINLAVGRTSRAAFALAEGFDLERQRNEELVFNMLPRAAVQRIREGCVVADSYSDVSVVFIDLVGFSALARRVSPGHLVELLNAFFKMADQCAERHQVEKVKTVGDCYLAIAGGNVSTRNCADAAIAFATDVISRVEELREKSGVSTVGLRAGIHSGPVVGGVIGETRMAYDYWGDTVNVAARLEALAPINGLAISEATWLRTRERTIFEEPQETSLKGVGDTLVYRAEIAEREKTQDKPQDGAIKAA</sequence>
<evidence type="ECO:0000256" key="2">
    <source>
        <dbReference type="ARBA" id="ARBA00022692"/>
    </source>
</evidence>
<protein>
    <submittedName>
        <fullName evidence="9">Adenylate/guanylate cyclase domain-containing protein</fullName>
    </submittedName>
</protein>
<accession>A0A4T3F170</accession>
<evidence type="ECO:0000256" key="7">
    <source>
        <dbReference type="SAM" id="Phobius"/>
    </source>
</evidence>
<dbReference type="GO" id="GO:0000166">
    <property type="term" value="F:nucleotide binding"/>
    <property type="evidence" value="ECO:0007669"/>
    <property type="project" value="UniProtKB-KW"/>
</dbReference>
<feature type="transmembrane region" description="Helical" evidence="7">
    <location>
        <begin position="127"/>
        <end position="147"/>
    </location>
</feature>
<name>A0A4T3F170_9SPHN</name>
<dbReference type="InterPro" id="IPR050401">
    <property type="entry name" value="Cyclic_nucleotide_synthase"/>
</dbReference>
<dbReference type="GO" id="GO:0016020">
    <property type="term" value="C:membrane"/>
    <property type="evidence" value="ECO:0007669"/>
    <property type="project" value="UniProtKB-SubCell"/>
</dbReference>
<evidence type="ECO:0000256" key="4">
    <source>
        <dbReference type="ARBA" id="ARBA00022989"/>
    </source>
</evidence>
<feature type="transmembrane region" description="Helical" evidence="7">
    <location>
        <begin position="159"/>
        <end position="177"/>
    </location>
</feature>
<dbReference type="GO" id="GO:0004016">
    <property type="term" value="F:adenylate cyclase activity"/>
    <property type="evidence" value="ECO:0007669"/>
    <property type="project" value="UniProtKB-ARBA"/>
</dbReference>
<dbReference type="EMBL" id="SSHH01000002">
    <property type="protein sequence ID" value="TIX50307.1"/>
    <property type="molecule type" value="Genomic_DNA"/>
</dbReference>
<evidence type="ECO:0000256" key="1">
    <source>
        <dbReference type="ARBA" id="ARBA00004370"/>
    </source>
</evidence>
<dbReference type="OrthoDB" id="315417at2"/>
<dbReference type="GO" id="GO:0009190">
    <property type="term" value="P:cyclic nucleotide biosynthetic process"/>
    <property type="evidence" value="ECO:0007669"/>
    <property type="project" value="InterPro"/>
</dbReference>
<evidence type="ECO:0000256" key="3">
    <source>
        <dbReference type="ARBA" id="ARBA00022741"/>
    </source>
</evidence>
<feature type="transmembrane region" description="Helical" evidence="7">
    <location>
        <begin position="209"/>
        <end position="230"/>
    </location>
</feature>
<keyword evidence="3" id="KW-0547">Nucleotide-binding</keyword>
<dbReference type="SMART" id="SM00044">
    <property type="entry name" value="CYCc"/>
    <property type="match status" value="1"/>
</dbReference>
<keyword evidence="4 7" id="KW-1133">Transmembrane helix</keyword>
<dbReference type="InterPro" id="IPR029787">
    <property type="entry name" value="Nucleotide_cyclase"/>
</dbReference>